<name>L1J9M2_GUITC</name>
<dbReference type="EMBL" id="JH993002">
    <property type="protein sequence ID" value="EKX44779.1"/>
    <property type="molecule type" value="Genomic_DNA"/>
</dbReference>
<proteinExistence type="predicted"/>
<sequence length="70" mass="7175">MFALIQDAHKLSNAVWTQSLVSGPDDLPPGPGEYGGAVGTGDLWGDYSAVGLGSRGAYCAPEMNEANTCS</sequence>
<gene>
    <name evidence="1" type="ORF">GUITHDRAFT_109204</name>
</gene>
<dbReference type="GeneID" id="17301554"/>
<reference evidence="3" key="2">
    <citation type="submission" date="2012-11" db="EMBL/GenBank/DDBJ databases">
        <authorList>
            <person name="Kuo A."/>
            <person name="Curtis B.A."/>
            <person name="Tanifuji G."/>
            <person name="Burki F."/>
            <person name="Gruber A."/>
            <person name="Irimia M."/>
            <person name="Maruyama S."/>
            <person name="Arias M.C."/>
            <person name="Ball S.G."/>
            <person name="Gile G.H."/>
            <person name="Hirakawa Y."/>
            <person name="Hopkins J.F."/>
            <person name="Rensing S.A."/>
            <person name="Schmutz J."/>
            <person name="Symeonidi A."/>
            <person name="Elias M."/>
            <person name="Eveleigh R.J."/>
            <person name="Herman E.K."/>
            <person name="Klute M.J."/>
            <person name="Nakayama T."/>
            <person name="Obornik M."/>
            <person name="Reyes-Prieto A."/>
            <person name="Armbrust E.V."/>
            <person name="Aves S.J."/>
            <person name="Beiko R.G."/>
            <person name="Coutinho P."/>
            <person name="Dacks J.B."/>
            <person name="Durnford D.G."/>
            <person name="Fast N.M."/>
            <person name="Green B.R."/>
            <person name="Grisdale C."/>
            <person name="Hempe F."/>
            <person name="Henrissat B."/>
            <person name="Hoppner M.P."/>
            <person name="Ishida K.-I."/>
            <person name="Kim E."/>
            <person name="Koreny L."/>
            <person name="Kroth P.G."/>
            <person name="Liu Y."/>
            <person name="Malik S.-B."/>
            <person name="Maier U.G."/>
            <person name="McRose D."/>
            <person name="Mock T."/>
            <person name="Neilson J.A."/>
            <person name="Onodera N.T."/>
            <person name="Poole A.M."/>
            <person name="Pritham E.J."/>
            <person name="Richards T.A."/>
            <person name="Rocap G."/>
            <person name="Roy S.W."/>
            <person name="Sarai C."/>
            <person name="Schaack S."/>
            <person name="Shirato S."/>
            <person name="Slamovits C.H."/>
            <person name="Spencer D.F."/>
            <person name="Suzuki S."/>
            <person name="Worden A.Z."/>
            <person name="Zauner S."/>
            <person name="Barry K."/>
            <person name="Bell C."/>
            <person name="Bharti A.K."/>
            <person name="Crow J.A."/>
            <person name="Grimwood J."/>
            <person name="Kramer R."/>
            <person name="Lindquist E."/>
            <person name="Lucas S."/>
            <person name="Salamov A."/>
            <person name="McFadden G.I."/>
            <person name="Lane C.E."/>
            <person name="Keeling P.J."/>
            <person name="Gray M.W."/>
            <person name="Grigoriev I.V."/>
            <person name="Archibald J.M."/>
        </authorList>
    </citation>
    <scope>NUCLEOTIDE SEQUENCE</scope>
    <source>
        <strain evidence="3">CCMP2712</strain>
    </source>
</reference>
<protein>
    <submittedName>
        <fullName evidence="1 2">Uncharacterized protein</fullName>
    </submittedName>
</protein>
<dbReference type="PaxDb" id="55529-EKX44779"/>
<accession>L1J9M2</accession>
<dbReference type="RefSeq" id="XP_005831759.1">
    <property type="nucleotide sequence ID" value="XM_005831702.1"/>
</dbReference>
<evidence type="ECO:0000313" key="1">
    <source>
        <dbReference type="EMBL" id="EKX44779.1"/>
    </source>
</evidence>
<dbReference type="EnsemblProtists" id="EKX44779">
    <property type="protein sequence ID" value="EKX44779"/>
    <property type="gene ID" value="GUITHDRAFT_109204"/>
</dbReference>
<keyword evidence="3" id="KW-1185">Reference proteome</keyword>
<dbReference type="Proteomes" id="UP000011087">
    <property type="component" value="Unassembled WGS sequence"/>
</dbReference>
<reference evidence="1 3" key="1">
    <citation type="journal article" date="2012" name="Nature">
        <title>Algal genomes reveal evolutionary mosaicism and the fate of nucleomorphs.</title>
        <authorList>
            <consortium name="DOE Joint Genome Institute"/>
            <person name="Curtis B.A."/>
            <person name="Tanifuji G."/>
            <person name="Burki F."/>
            <person name="Gruber A."/>
            <person name="Irimia M."/>
            <person name="Maruyama S."/>
            <person name="Arias M.C."/>
            <person name="Ball S.G."/>
            <person name="Gile G.H."/>
            <person name="Hirakawa Y."/>
            <person name="Hopkins J.F."/>
            <person name="Kuo A."/>
            <person name="Rensing S.A."/>
            <person name="Schmutz J."/>
            <person name="Symeonidi A."/>
            <person name="Elias M."/>
            <person name="Eveleigh R.J."/>
            <person name="Herman E.K."/>
            <person name="Klute M.J."/>
            <person name="Nakayama T."/>
            <person name="Obornik M."/>
            <person name="Reyes-Prieto A."/>
            <person name="Armbrust E.V."/>
            <person name="Aves S.J."/>
            <person name="Beiko R.G."/>
            <person name="Coutinho P."/>
            <person name="Dacks J.B."/>
            <person name="Durnford D.G."/>
            <person name="Fast N.M."/>
            <person name="Green B.R."/>
            <person name="Grisdale C.J."/>
            <person name="Hempel F."/>
            <person name="Henrissat B."/>
            <person name="Hoppner M.P."/>
            <person name="Ishida K."/>
            <person name="Kim E."/>
            <person name="Koreny L."/>
            <person name="Kroth P.G."/>
            <person name="Liu Y."/>
            <person name="Malik S.B."/>
            <person name="Maier U.G."/>
            <person name="McRose D."/>
            <person name="Mock T."/>
            <person name="Neilson J.A."/>
            <person name="Onodera N.T."/>
            <person name="Poole A.M."/>
            <person name="Pritham E.J."/>
            <person name="Richards T.A."/>
            <person name="Rocap G."/>
            <person name="Roy S.W."/>
            <person name="Sarai C."/>
            <person name="Schaack S."/>
            <person name="Shirato S."/>
            <person name="Slamovits C.H."/>
            <person name="Spencer D.F."/>
            <person name="Suzuki S."/>
            <person name="Worden A.Z."/>
            <person name="Zauner S."/>
            <person name="Barry K."/>
            <person name="Bell C."/>
            <person name="Bharti A.K."/>
            <person name="Crow J.A."/>
            <person name="Grimwood J."/>
            <person name="Kramer R."/>
            <person name="Lindquist E."/>
            <person name="Lucas S."/>
            <person name="Salamov A."/>
            <person name="McFadden G.I."/>
            <person name="Lane C.E."/>
            <person name="Keeling P.J."/>
            <person name="Gray M.W."/>
            <person name="Grigoriev I.V."/>
            <person name="Archibald J.M."/>
        </authorList>
    </citation>
    <scope>NUCLEOTIDE SEQUENCE</scope>
    <source>
        <strain evidence="1 3">CCMP2712</strain>
    </source>
</reference>
<reference evidence="2" key="3">
    <citation type="submission" date="2016-03" db="UniProtKB">
        <authorList>
            <consortium name="EnsemblProtists"/>
        </authorList>
    </citation>
    <scope>IDENTIFICATION</scope>
</reference>
<dbReference type="AlphaFoldDB" id="L1J9M2"/>
<dbReference type="HOGENOM" id="CLU_2763237_0_0_1"/>
<evidence type="ECO:0000313" key="3">
    <source>
        <dbReference type="Proteomes" id="UP000011087"/>
    </source>
</evidence>
<dbReference type="KEGG" id="gtt:GUITHDRAFT_109204"/>
<organism evidence="1">
    <name type="scientific">Guillardia theta (strain CCMP2712)</name>
    <name type="common">Cryptophyte</name>
    <dbReference type="NCBI Taxonomy" id="905079"/>
    <lineage>
        <taxon>Eukaryota</taxon>
        <taxon>Cryptophyceae</taxon>
        <taxon>Pyrenomonadales</taxon>
        <taxon>Geminigeraceae</taxon>
        <taxon>Guillardia</taxon>
    </lineage>
</organism>
<evidence type="ECO:0000313" key="2">
    <source>
        <dbReference type="EnsemblProtists" id="EKX44779"/>
    </source>
</evidence>